<dbReference type="STRING" id="362413.RC62_3486"/>
<dbReference type="RefSeq" id="WP_055092403.1">
    <property type="nucleotide sequence ID" value="NZ_JRLF01000006.1"/>
</dbReference>
<accession>A0A0Q0X252</accession>
<evidence type="ECO:0000313" key="1">
    <source>
        <dbReference type="EMBL" id="KQB42480.1"/>
    </source>
</evidence>
<comment type="caution">
    <text evidence="1">The sequence shown here is derived from an EMBL/GenBank/DDBJ whole genome shotgun (WGS) entry which is preliminary data.</text>
</comment>
<dbReference type="AlphaFoldDB" id="A0A0Q0X252"/>
<organism evidence="1 2">
    <name type="scientific">Flavobacterium aquidurense</name>
    <dbReference type="NCBI Taxonomy" id="362413"/>
    <lineage>
        <taxon>Bacteria</taxon>
        <taxon>Pseudomonadati</taxon>
        <taxon>Bacteroidota</taxon>
        <taxon>Flavobacteriia</taxon>
        <taxon>Flavobacteriales</taxon>
        <taxon>Flavobacteriaceae</taxon>
        <taxon>Flavobacterium</taxon>
    </lineage>
</organism>
<sequence length="134" mass="15848">MDAYIEYLKEHNPEMAKYFELMQPMMDKKEPEEEKETPKIDLELEERVRKLKKINHKLFTIIEGLKFQLEFELNQNDDLAKAIGACTECFGENMDCPECFGTGKPGNSIPDFILFNKYIQPAIQKYNKHYFNKN</sequence>
<protein>
    <submittedName>
        <fullName evidence="1">Uncharacterized protein</fullName>
    </submittedName>
</protein>
<gene>
    <name evidence="1" type="ORF">RC62_3486</name>
</gene>
<name>A0A0Q0X252_9FLAO</name>
<dbReference type="OrthoDB" id="1353492at2"/>
<evidence type="ECO:0000313" key="2">
    <source>
        <dbReference type="Proteomes" id="UP000050443"/>
    </source>
</evidence>
<dbReference type="PATRIC" id="fig|362413.3.peg.3409"/>
<reference evidence="1 2" key="1">
    <citation type="submission" date="2014-09" db="EMBL/GenBank/DDBJ databases">
        <title>Genome sequence of Flavobacterium aquidurense RC62.</title>
        <authorList>
            <person name="Kim J.F."/>
            <person name="Kwak M.-J."/>
        </authorList>
    </citation>
    <scope>NUCLEOTIDE SEQUENCE [LARGE SCALE GENOMIC DNA]</scope>
    <source>
        <strain evidence="1 2">RC62</strain>
    </source>
</reference>
<dbReference type="EMBL" id="JRLF01000006">
    <property type="protein sequence ID" value="KQB42480.1"/>
    <property type="molecule type" value="Genomic_DNA"/>
</dbReference>
<dbReference type="Proteomes" id="UP000050443">
    <property type="component" value="Unassembled WGS sequence"/>
</dbReference>
<proteinExistence type="predicted"/>